<sequence length="211" mass="23911">MLIPLPSHAPVRVTSVQLILSAGTNEIRSEPPPGWIEHHRLRRDLASEDYAHNENGSEERKDLEGCGSSTLDLENDSQSSEHLHPTVPANSGSKEYVFAKRKIYNTPFTKYWIIRHGERLPMPPTEVDASECSGPAVFVNVPPEGERQIWLWNADRQMWDAVLIKHVVDMDVKRQLNLNSKHVPVFVVPRADHEKGEVQGSRLVRYLAPES</sequence>
<gene>
    <name evidence="1" type="ORF">BDM02DRAFT_3190857</name>
</gene>
<organism evidence="1 2">
    <name type="scientific">Thelephora ganbajun</name>
    <name type="common">Ganba fungus</name>
    <dbReference type="NCBI Taxonomy" id="370292"/>
    <lineage>
        <taxon>Eukaryota</taxon>
        <taxon>Fungi</taxon>
        <taxon>Dikarya</taxon>
        <taxon>Basidiomycota</taxon>
        <taxon>Agaricomycotina</taxon>
        <taxon>Agaricomycetes</taxon>
        <taxon>Thelephorales</taxon>
        <taxon>Thelephoraceae</taxon>
        <taxon>Thelephora</taxon>
    </lineage>
</organism>
<name>A0ACB6Z359_THEGA</name>
<comment type="caution">
    <text evidence="1">The sequence shown here is derived from an EMBL/GenBank/DDBJ whole genome shotgun (WGS) entry which is preliminary data.</text>
</comment>
<protein>
    <submittedName>
        <fullName evidence="1">Uncharacterized protein</fullName>
    </submittedName>
</protein>
<dbReference type="Proteomes" id="UP000886501">
    <property type="component" value="Unassembled WGS sequence"/>
</dbReference>
<proteinExistence type="predicted"/>
<accession>A0ACB6Z359</accession>
<reference evidence="1" key="2">
    <citation type="journal article" date="2020" name="Nat. Commun.">
        <title>Large-scale genome sequencing of mycorrhizal fungi provides insights into the early evolution of symbiotic traits.</title>
        <authorList>
            <person name="Miyauchi S."/>
            <person name="Kiss E."/>
            <person name="Kuo A."/>
            <person name="Drula E."/>
            <person name="Kohler A."/>
            <person name="Sanchez-Garcia M."/>
            <person name="Morin E."/>
            <person name="Andreopoulos B."/>
            <person name="Barry K.W."/>
            <person name="Bonito G."/>
            <person name="Buee M."/>
            <person name="Carver A."/>
            <person name="Chen C."/>
            <person name="Cichocki N."/>
            <person name="Clum A."/>
            <person name="Culley D."/>
            <person name="Crous P.W."/>
            <person name="Fauchery L."/>
            <person name="Girlanda M."/>
            <person name="Hayes R.D."/>
            <person name="Keri Z."/>
            <person name="LaButti K."/>
            <person name="Lipzen A."/>
            <person name="Lombard V."/>
            <person name="Magnuson J."/>
            <person name="Maillard F."/>
            <person name="Murat C."/>
            <person name="Nolan M."/>
            <person name="Ohm R.A."/>
            <person name="Pangilinan J."/>
            <person name="Pereira M.F."/>
            <person name="Perotto S."/>
            <person name="Peter M."/>
            <person name="Pfister S."/>
            <person name="Riley R."/>
            <person name="Sitrit Y."/>
            <person name="Stielow J.B."/>
            <person name="Szollosi G."/>
            <person name="Zifcakova L."/>
            <person name="Stursova M."/>
            <person name="Spatafora J.W."/>
            <person name="Tedersoo L."/>
            <person name="Vaario L.M."/>
            <person name="Yamada A."/>
            <person name="Yan M."/>
            <person name="Wang P."/>
            <person name="Xu J."/>
            <person name="Bruns T."/>
            <person name="Baldrian P."/>
            <person name="Vilgalys R."/>
            <person name="Dunand C."/>
            <person name="Henrissat B."/>
            <person name="Grigoriev I.V."/>
            <person name="Hibbett D."/>
            <person name="Nagy L.G."/>
            <person name="Martin F.M."/>
        </authorList>
    </citation>
    <scope>NUCLEOTIDE SEQUENCE</scope>
    <source>
        <strain evidence="1">P2</strain>
    </source>
</reference>
<evidence type="ECO:0000313" key="1">
    <source>
        <dbReference type="EMBL" id="KAF9644154.1"/>
    </source>
</evidence>
<keyword evidence="2" id="KW-1185">Reference proteome</keyword>
<evidence type="ECO:0000313" key="2">
    <source>
        <dbReference type="Proteomes" id="UP000886501"/>
    </source>
</evidence>
<dbReference type="EMBL" id="MU118156">
    <property type="protein sequence ID" value="KAF9644154.1"/>
    <property type="molecule type" value="Genomic_DNA"/>
</dbReference>
<reference evidence="1" key="1">
    <citation type="submission" date="2019-10" db="EMBL/GenBank/DDBJ databases">
        <authorList>
            <consortium name="DOE Joint Genome Institute"/>
            <person name="Kuo A."/>
            <person name="Miyauchi S."/>
            <person name="Kiss E."/>
            <person name="Drula E."/>
            <person name="Kohler A."/>
            <person name="Sanchez-Garcia M."/>
            <person name="Andreopoulos B."/>
            <person name="Barry K.W."/>
            <person name="Bonito G."/>
            <person name="Buee M."/>
            <person name="Carver A."/>
            <person name="Chen C."/>
            <person name="Cichocki N."/>
            <person name="Clum A."/>
            <person name="Culley D."/>
            <person name="Crous P.W."/>
            <person name="Fauchery L."/>
            <person name="Girlanda M."/>
            <person name="Hayes R."/>
            <person name="Keri Z."/>
            <person name="Labutti K."/>
            <person name="Lipzen A."/>
            <person name="Lombard V."/>
            <person name="Magnuson J."/>
            <person name="Maillard F."/>
            <person name="Morin E."/>
            <person name="Murat C."/>
            <person name="Nolan M."/>
            <person name="Ohm R."/>
            <person name="Pangilinan J."/>
            <person name="Pereira M."/>
            <person name="Perotto S."/>
            <person name="Peter M."/>
            <person name="Riley R."/>
            <person name="Sitrit Y."/>
            <person name="Stielow B."/>
            <person name="Szollosi G."/>
            <person name="Zifcakova L."/>
            <person name="Stursova M."/>
            <person name="Spatafora J.W."/>
            <person name="Tedersoo L."/>
            <person name="Vaario L.-M."/>
            <person name="Yamada A."/>
            <person name="Yan M."/>
            <person name="Wang P."/>
            <person name="Xu J."/>
            <person name="Bruns T."/>
            <person name="Baldrian P."/>
            <person name="Vilgalys R."/>
            <person name="Henrissat B."/>
            <person name="Grigoriev I.V."/>
            <person name="Hibbett D."/>
            <person name="Nagy L.G."/>
            <person name="Martin F.M."/>
        </authorList>
    </citation>
    <scope>NUCLEOTIDE SEQUENCE</scope>
    <source>
        <strain evidence="1">P2</strain>
    </source>
</reference>